<accession>A0AAU7EB12</accession>
<evidence type="ECO:0000259" key="1">
    <source>
        <dbReference type="Pfam" id="PF00535"/>
    </source>
</evidence>
<reference evidence="2" key="1">
    <citation type="submission" date="2024-04" db="EMBL/GenBank/DDBJ databases">
        <title>Mariniflexile litorale, isolated from the shallow sediments of the Sea of Japan.</title>
        <authorList>
            <person name="Romanenko L."/>
            <person name="Isaeva M."/>
        </authorList>
    </citation>
    <scope>NUCLEOTIDE SEQUENCE [LARGE SCALE GENOMIC DNA]</scope>
    <source>
        <strain evidence="2">KMM 9835</strain>
    </source>
</reference>
<dbReference type="PANTHER" id="PTHR43685:SF2">
    <property type="entry name" value="GLYCOSYLTRANSFERASE 2-LIKE DOMAIN-CONTAINING PROTEIN"/>
    <property type="match status" value="1"/>
</dbReference>
<organism evidence="2 3">
    <name type="scientific">Mariniflexile litorale</name>
    <dbReference type="NCBI Taxonomy" id="3045158"/>
    <lineage>
        <taxon>Bacteria</taxon>
        <taxon>Pseudomonadati</taxon>
        <taxon>Bacteroidota</taxon>
        <taxon>Flavobacteriia</taxon>
        <taxon>Flavobacteriales</taxon>
        <taxon>Flavobacteriaceae</taxon>
        <taxon>Mariniflexile</taxon>
    </lineage>
</organism>
<gene>
    <name evidence="2" type="ORF">QLS71_013105</name>
</gene>
<feature type="domain" description="Glycosyltransferase 2-like" evidence="1">
    <location>
        <begin position="244"/>
        <end position="358"/>
    </location>
</feature>
<dbReference type="AlphaFoldDB" id="A0AAU7EB12"/>
<evidence type="ECO:0000313" key="2">
    <source>
        <dbReference type="EMBL" id="XBL13257.1"/>
    </source>
</evidence>
<name>A0AAU7EB12_9FLAO</name>
<dbReference type="Pfam" id="PF00535">
    <property type="entry name" value="Glycos_transf_2"/>
    <property type="match status" value="1"/>
</dbReference>
<dbReference type="SUPFAM" id="SSF53448">
    <property type="entry name" value="Nucleotide-diphospho-sugar transferases"/>
    <property type="match status" value="1"/>
</dbReference>
<dbReference type="InterPro" id="IPR029044">
    <property type="entry name" value="Nucleotide-diphossugar_trans"/>
</dbReference>
<dbReference type="InterPro" id="IPR050834">
    <property type="entry name" value="Glycosyltransf_2"/>
</dbReference>
<dbReference type="InterPro" id="IPR001173">
    <property type="entry name" value="Glyco_trans_2-like"/>
</dbReference>
<evidence type="ECO:0000313" key="3">
    <source>
        <dbReference type="Proteomes" id="UP001224325"/>
    </source>
</evidence>
<sequence>MIILVHNNNKPVTIFDASSEFAIDFDAEKELGSILYELAKVYPKELLIWVHQDYKEQIDFDAINNIFHHKLIMASFTVSGKYVIPEQIGYVEQKPYTNVSKHVYFPTWLMSSDIGGIYAETFNNIKLQHLDEKDFNLLLCSLAKQAMPKGLFCYSNPNLLKKSGKLKVKEVQVSTFQLFKFVKQHYKAIWIVNLLLCFLFFEKKLHLMSFLRSLFFKKLHAEVDFSKINVLSTKNKKIEKEVDVIIPTLGRKECLYDVLKDLSNQTWLPENVIIVEQNSIENSVSELDYLNNETWPFIIKHYFINQTGACNARNLALSHVTSEWVFLADDDIRFDSKLIEKTFQNIKKYRTGAFVFLCLQPGETQTYFITAQTDIFGSGTSFVKSSLLEKVNFDTAFEYGYGEDSDFGMQIRKTGNDVVFFPDIKITHLKAPMGGFRTKTKQLWEDDKVQPKPSPTIMLFVKKHYNEYQIKGYKYNVFVKFYRKQPIINPFKYLETMQDQWQKSMYWSEQLKVK</sequence>
<dbReference type="CDD" id="cd00761">
    <property type="entry name" value="Glyco_tranf_GTA_type"/>
    <property type="match status" value="1"/>
</dbReference>
<proteinExistence type="predicted"/>
<protein>
    <submittedName>
        <fullName evidence="2">Glycosyltransferase family A protein</fullName>
    </submittedName>
</protein>
<keyword evidence="3" id="KW-1185">Reference proteome</keyword>
<dbReference type="PANTHER" id="PTHR43685">
    <property type="entry name" value="GLYCOSYLTRANSFERASE"/>
    <property type="match status" value="1"/>
</dbReference>
<dbReference type="RefSeq" id="WP_308992641.1">
    <property type="nucleotide sequence ID" value="NZ_CP155618.1"/>
</dbReference>
<dbReference type="KEGG" id="mlil:QLS71_013105"/>
<dbReference type="EMBL" id="CP155618">
    <property type="protein sequence ID" value="XBL13257.1"/>
    <property type="molecule type" value="Genomic_DNA"/>
</dbReference>
<dbReference type="Proteomes" id="UP001224325">
    <property type="component" value="Chromosome"/>
</dbReference>
<dbReference type="Gene3D" id="3.90.550.10">
    <property type="entry name" value="Spore Coat Polysaccharide Biosynthesis Protein SpsA, Chain A"/>
    <property type="match status" value="1"/>
</dbReference>